<feature type="transmembrane region" description="Helical" evidence="9">
    <location>
        <begin position="368"/>
        <end position="387"/>
    </location>
</feature>
<keyword evidence="7 9" id="KW-0472">Membrane</keyword>
<accession>A0A1X6WWB8</accession>
<feature type="transmembrane region" description="Helical" evidence="9">
    <location>
        <begin position="168"/>
        <end position="186"/>
    </location>
</feature>
<proteinExistence type="inferred from homology"/>
<feature type="transmembrane region" description="Helical" evidence="9">
    <location>
        <begin position="338"/>
        <end position="356"/>
    </location>
</feature>
<dbReference type="AlphaFoldDB" id="A0A1X6WWB8"/>
<organism evidence="11 12">
    <name type="scientific">Brachybacterium nesterenkovii</name>
    <dbReference type="NCBI Taxonomy" id="47847"/>
    <lineage>
        <taxon>Bacteria</taxon>
        <taxon>Bacillati</taxon>
        <taxon>Actinomycetota</taxon>
        <taxon>Actinomycetes</taxon>
        <taxon>Micrococcales</taxon>
        <taxon>Dermabacteraceae</taxon>
        <taxon>Brachybacterium</taxon>
    </lineage>
</organism>
<evidence type="ECO:0000259" key="10">
    <source>
        <dbReference type="PROSITE" id="PS50850"/>
    </source>
</evidence>
<dbReference type="NCBIfam" id="TIGR00711">
    <property type="entry name" value="efflux_EmrB"/>
    <property type="match status" value="1"/>
</dbReference>
<keyword evidence="3" id="KW-0813">Transport</keyword>
<feature type="region of interest" description="Disordered" evidence="8">
    <location>
        <begin position="1"/>
        <end position="32"/>
    </location>
</feature>
<evidence type="ECO:0000256" key="2">
    <source>
        <dbReference type="ARBA" id="ARBA00008537"/>
    </source>
</evidence>
<dbReference type="PANTHER" id="PTHR42718">
    <property type="entry name" value="MAJOR FACILITATOR SUPERFAMILY MULTIDRUG TRANSPORTER MFSC"/>
    <property type="match status" value="1"/>
</dbReference>
<dbReference type="Pfam" id="PF07690">
    <property type="entry name" value="MFS_1"/>
    <property type="match status" value="1"/>
</dbReference>
<gene>
    <name evidence="11" type="ORF">FM110_04285</name>
</gene>
<feature type="domain" description="Major facilitator superfamily (MFS) profile" evidence="10">
    <location>
        <begin position="40"/>
        <end position="500"/>
    </location>
</feature>
<protein>
    <submittedName>
        <fullName evidence="11">Putative transport protein</fullName>
    </submittedName>
</protein>
<keyword evidence="5 9" id="KW-0812">Transmembrane</keyword>
<dbReference type="PROSITE" id="PS50850">
    <property type="entry name" value="MFS"/>
    <property type="match status" value="1"/>
</dbReference>
<evidence type="ECO:0000256" key="6">
    <source>
        <dbReference type="ARBA" id="ARBA00022989"/>
    </source>
</evidence>
<dbReference type="OrthoDB" id="9812221at2"/>
<dbReference type="InterPro" id="IPR011701">
    <property type="entry name" value="MFS"/>
</dbReference>
<dbReference type="InterPro" id="IPR004638">
    <property type="entry name" value="EmrB-like"/>
</dbReference>
<keyword evidence="4" id="KW-1003">Cell membrane</keyword>
<feature type="transmembrane region" description="Helical" evidence="9">
    <location>
        <begin position="138"/>
        <end position="156"/>
    </location>
</feature>
<dbReference type="PRINTS" id="PR01036">
    <property type="entry name" value="TCRTETB"/>
</dbReference>
<keyword evidence="6 9" id="KW-1133">Transmembrane helix</keyword>
<feature type="transmembrane region" description="Helical" evidence="9">
    <location>
        <begin position="223"/>
        <end position="244"/>
    </location>
</feature>
<evidence type="ECO:0000256" key="4">
    <source>
        <dbReference type="ARBA" id="ARBA00022475"/>
    </source>
</evidence>
<keyword evidence="12" id="KW-1185">Reference proteome</keyword>
<dbReference type="GO" id="GO:0022857">
    <property type="term" value="F:transmembrane transporter activity"/>
    <property type="evidence" value="ECO:0007669"/>
    <property type="project" value="InterPro"/>
</dbReference>
<evidence type="ECO:0000313" key="11">
    <source>
        <dbReference type="EMBL" id="SLM89886.1"/>
    </source>
</evidence>
<evidence type="ECO:0000256" key="3">
    <source>
        <dbReference type="ARBA" id="ARBA00022448"/>
    </source>
</evidence>
<reference evidence="11 12" key="1">
    <citation type="submission" date="2017-02" db="EMBL/GenBank/DDBJ databases">
        <authorList>
            <person name="Peterson S.W."/>
        </authorList>
    </citation>
    <scope>NUCLEOTIDE SEQUENCE [LARGE SCALE GENOMIC DNA]</scope>
    <source>
        <strain evidence="11 12">CIP104813</strain>
    </source>
</reference>
<dbReference type="InterPro" id="IPR036259">
    <property type="entry name" value="MFS_trans_sf"/>
</dbReference>
<dbReference type="SUPFAM" id="SSF103473">
    <property type="entry name" value="MFS general substrate transporter"/>
    <property type="match status" value="1"/>
</dbReference>
<dbReference type="Gene3D" id="1.20.1720.10">
    <property type="entry name" value="Multidrug resistance protein D"/>
    <property type="match status" value="1"/>
</dbReference>
<comment type="subcellular location">
    <subcellularLocation>
        <location evidence="1">Cell membrane</location>
        <topology evidence="1">Multi-pass membrane protein</topology>
    </subcellularLocation>
</comment>
<dbReference type="GO" id="GO:0005886">
    <property type="term" value="C:plasma membrane"/>
    <property type="evidence" value="ECO:0007669"/>
    <property type="project" value="UniProtKB-SubCell"/>
</dbReference>
<dbReference type="EMBL" id="FWFG01000039">
    <property type="protein sequence ID" value="SLM89886.1"/>
    <property type="molecule type" value="Genomic_DNA"/>
</dbReference>
<feature type="transmembrane region" description="Helical" evidence="9">
    <location>
        <begin position="264"/>
        <end position="282"/>
    </location>
</feature>
<dbReference type="Proteomes" id="UP000195981">
    <property type="component" value="Unassembled WGS sequence"/>
</dbReference>
<dbReference type="Gene3D" id="1.20.1250.20">
    <property type="entry name" value="MFS general substrate transporter like domains"/>
    <property type="match status" value="1"/>
</dbReference>
<sequence>MLATVTSSSPARTAPEPARPAPDHAAHPAPARLDPRDRSVITLLLISAFVVILNETILSVALPRIMHDLTIDASTAQWLTTAFMLTMAVIIPITGFLMQRLTTRQMFSTAMTLFTVGTAICALAPSFVPLLAGRVVQASGTAMMMPLLMTTVMQIVPPSLHGRVMGNISIVISVAPAVGPTVSGLVLSVLPWRFLFVLVLPIAIGALALGVRRIENVGETSHTRVDILSVLLSGIGFGSLVYGLAGLGGGHDAAAAQHTSSTPLIVLAVGAVVLALFVLRQLSLQRRDAALLDLRTFASKNFALSVILMVLMMGAMFGMIVLLPIYAQSVLGLGTVQVGLMLLPGGLVMGLAAPVVGRLYDRFGPRPLLVPGLLLVVTGMLVLSRIGTETTPLLIVGGHLLISVGLACVFTPLFTNALGSLRPQLMSHGSAIVGTVQQVAGAAGTAVMVALMVAGSAAAQADGATPAEGIVHGTATVFLIGAGLALGSAVIALFVTRNPGEGGAPGTGSEDALEPEHEPGQGRAATAH</sequence>
<feature type="transmembrane region" description="Helical" evidence="9">
    <location>
        <begin position="192"/>
        <end position="211"/>
    </location>
</feature>
<evidence type="ECO:0000256" key="5">
    <source>
        <dbReference type="ARBA" id="ARBA00022692"/>
    </source>
</evidence>
<feature type="transmembrane region" description="Helical" evidence="9">
    <location>
        <begin position="302"/>
        <end position="326"/>
    </location>
</feature>
<feature type="transmembrane region" description="Helical" evidence="9">
    <location>
        <begin position="78"/>
        <end position="98"/>
    </location>
</feature>
<feature type="transmembrane region" description="Helical" evidence="9">
    <location>
        <begin position="40"/>
        <end position="66"/>
    </location>
</feature>
<name>A0A1X6WWB8_9MICO</name>
<feature type="transmembrane region" description="Helical" evidence="9">
    <location>
        <begin position="110"/>
        <end position="132"/>
    </location>
</feature>
<feature type="transmembrane region" description="Helical" evidence="9">
    <location>
        <begin position="393"/>
        <end position="418"/>
    </location>
</feature>
<evidence type="ECO:0000256" key="9">
    <source>
        <dbReference type="SAM" id="Phobius"/>
    </source>
</evidence>
<comment type="similarity">
    <text evidence="2">Belongs to the major facilitator superfamily. EmrB family.</text>
</comment>
<feature type="transmembrane region" description="Helical" evidence="9">
    <location>
        <begin position="470"/>
        <end position="495"/>
    </location>
</feature>
<feature type="region of interest" description="Disordered" evidence="8">
    <location>
        <begin position="502"/>
        <end position="528"/>
    </location>
</feature>
<dbReference type="PANTHER" id="PTHR42718:SF9">
    <property type="entry name" value="MAJOR FACILITATOR SUPERFAMILY MULTIDRUG TRANSPORTER MFSC"/>
    <property type="match status" value="1"/>
</dbReference>
<evidence type="ECO:0000256" key="1">
    <source>
        <dbReference type="ARBA" id="ARBA00004651"/>
    </source>
</evidence>
<feature type="transmembrane region" description="Helical" evidence="9">
    <location>
        <begin position="439"/>
        <end position="458"/>
    </location>
</feature>
<evidence type="ECO:0000256" key="7">
    <source>
        <dbReference type="ARBA" id="ARBA00023136"/>
    </source>
</evidence>
<dbReference type="RefSeq" id="WP_087102990.1">
    <property type="nucleotide sequence ID" value="NZ_FWFG01000039.1"/>
</dbReference>
<dbReference type="InterPro" id="IPR020846">
    <property type="entry name" value="MFS_dom"/>
</dbReference>
<feature type="compositionally biased region" description="Low complexity" evidence="8">
    <location>
        <begin position="1"/>
        <end position="16"/>
    </location>
</feature>
<evidence type="ECO:0000256" key="8">
    <source>
        <dbReference type="SAM" id="MobiDB-lite"/>
    </source>
</evidence>
<evidence type="ECO:0000313" key="12">
    <source>
        <dbReference type="Proteomes" id="UP000195981"/>
    </source>
</evidence>
<dbReference type="CDD" id="cd17503">
    <property type="entry name" value="MFS_LmrB_MDR_like"/>
    <property type="match status" value="1"/>
</dbReference>